<keyword evidence="2" id="KW-1185">Reference proteome</keyword>
<organism evidence="1 2">
    <name type="scientific">Smallanthus sonchifolius</name>
    <dbReference type="NCBI Taxonomy" id="185202"/>
    <lineage>
        <taxon>Eukaryota</taxon>
        <taxon>Viridiplantae</taxon>
        <taxon>Streptophyta</taxon>
        <taxon>Embryophyta</taxon>
        <taxon>Tracheophyta</taxon>
        <taxon>Spermatophyta</taxon>
        <taxon>Magnoliopsida</taxon>
        <taxon>eudicotyledons</taxon>
        <taxon>Gunneridae</taxon>
        <taxon>Pentapetalae</taxon>
        <taxon>asterids</taxon>
        <taxon>campanulids</taxon>
        <taxon>Asterales</taxon>
        <taxon>Asteraceae</taxon>
        <taxon>Asteroideae</taxon>
        <taxon>Heliantheae alliance</taxon>
        <taxon>Millerieae</taxon>
        <taxon>Smallanthus</taxon>
    </lineage>
</organism>
<dbReference type="Proteomes" id="UP001056120">
    <property type="component" value="Linkage Group LG16"/>
</dbReference>
<evidence type="ECO:0000313" key="2">
    <source>
        <dbReference type="Proteomes" id="UP001056120"/>
    </source>
</evidence>
<gene>
    <name evidence="1" type="ORF">L1987_49880</name>
</gene>
<comment type="caution">
    <text evidence="1">The sequence shown here is derived from an EMBL/GenBank/DDBJ whole genome shotgun (WGS) entry which is preliminary data.</text>
</comment>
<proteinExistence type="predicted"/>
<accession>A0ACB9FVX7</accession>
<protein>
    <submittedName>
        <fullName evidence="1">Uncharacterized protein</fullName>
    </submittedName>
</protein>
<evidence type="ECO:0000313" key="1">
    <source>
        <dbReference type="EMBL" id="KAI3775309.1"/>
    </source>
</evidence>
<dbReference type="EMBL" id="CM042033">
    <property type="protein sequence ID" value="KAI3775309.1"/>
    <property type="molecule type" value="Genomic_DNA"/>
</dbReference>
<reference evidence="1 2" key="2">
    <citation type="journal article" date="2022" name="Mol. Ecol. Resour.">
        <title>The genomes of chicory, endive, great burdock and yacon provide insights into Asteraceae paleo-polyploidization history and plant inulin production.</title>
        <authorList>
            <person name="Fan W."/>
            <person name="Wang S."/>
            <person name="Wang H."/>
            <person name="Wang A."/>
            <person name="Jiang F."/>
            <person name="Liu H."/>
            <person name="Zhao H."/>
            <person name="Xu D."/>
            <person name="Zhang Y."/>
        </authorList>
    </citation>
    <scope>NUCLEOTIDE SEQUENCE [LARGE SCALE GENOMIC DNA]</scope>
    <source>
        <strain evidence="2">cv. Yunnan</strain>
        <tissue evidence="1">Leaves</tissue>
    </source>
</reference>
<reference evidence="2" key="1">
    <citation type="journal article" date="2022" name="Mol. Ecol. Resour.">
        <title>The genomes of chicory, endive, great burdock and yacon provide insights into Asteraceae palaeo-polyploidization history and plant inulin production.</title>
        <authorList>
            <person name="Fan W."/>
            <person name="Wang S."/>
            <person name="Wang H."/>
            <person name="Wang A."/>
            <person name="Jiang F."/>
            <person name="Liu H."/>
            <person name="Zhao H."/>
            <person name="Xu D."/>
            <person name="Zhang Y."/>
        </authorList>
    </citation>
    <scope>NUCLEOTIDE SEQUENCE [LARGE SCALE GENOMIC DNA]</scope>
    <source>
        <strain evidence="2">cv. Yunnan</strain>
    </source>
</reference>
<sequence length="339" mass="37889">MKSLIIRSFSTKVSSYSPPLPDSSSSLVIIMYHASKHKQIIQTQHNIGRFKENFILSHKLNTKRVASAISDQPVVDPDPQHSLPNAFYRFSRPHTVIGTAFSIVSVSLLAVQKLSDLSPLFFIGVLEAIVAAFFMNIYIVGLNQLCDIDIDKVVIACLRLHIVHLDLALVTSEILIASQGFLLGTAYSINIPMLRWKRFALMAAIVHSSCKSYSSSNCILPAHSGKTPLAINNQSLSLSNLDLLQVFWICILLLEVAYGVAILVGASSSFLWSKCITVLSHAILGLILWRRAKSTDLESKTAITSFYMFIWQLFYVEYLLIPLVRWFENHDIMPACLFV</sequence>
<name>A0ACB9FVX7_9ASTR</name>